<gene>
    <name evidence="4" type="ORF">B7463_g4646</name>
</gene>
<dbReference type="GO" id="GO:0003700">
    <property type="term" value="F:DNA-binding transcription factor activity"/>
    <property type="evidence" value="ECO:0007669"/>
    <property type="project" value="TreeGrafter"/>
</dbReference>
<evidence type="ECO:0000256" key="3">
    <source>
        <dbReference type="SAM" id="Phobius"/>
    </source>
</evidence>
<reference evidence="4 5" key="1">
    <citation type="submission" date="2018-05" db="EMBL/GenBank/DDBJ databases">
        <title>Draft genome sequence of Scytalidium lignicola DSM 105466, a ubiquitous saprotrophic fungus.</title>
        <authorList>
            <person name="Buettner E."/>
            <person name="Gebauer A.M."/>
            <person name="Hofrichter M."/>
            <person name="Liers C."/>
            <person name="Kellner H."/>
        </authorList>
    </citation>
    <scope>NUCLEOTIDE SEQUENCE [LARGE SCALE GENOMIC DNA]</scope>
    <source>
        <strain evidence="4 5">DSM 105466</strain>
    </source>
</reference>
<dbReference type="GO" id="GO:0000976">
    <property type="term" value="F:transcription cis-regulatory region binding"/>
    <property type="evidence" value="ECO:0007669"/>
    <property type="project" value="TreeGrafter"/>
</dbReference>
<keyword evidence="3" id="KW-1133">Transmembrane helix</keyword>
<comment type="subcellular location">
    <subcellularLocation>
        <location evidence="1">Nucleus</location>
    </subcellularLocation>
</comment>
<protein>
    <recommendedName>
        <fullName evidence="6">Transcription factor domain-containing protein</fullName>
    </recommendedName>
</protein>
<evidence type="ECO:0008006" key="6">
    <source>
        <dbReference type="Google" id="ProtNLM"/>
    </source>
</evidence>
<dbReference type="STRING" id="5539.A0A3E2HEU8"/>
<dbReference type="EMBL" id="NCSJ02000070">
    <property type="protein sequence ID" value="RFU31683.1"/>
    <property type="molecule type" value="Genomic_DNA"/>
</dbReference>
<dbReference type="PANTHER" id="PTHR37534:SF10">
    <property type="entry name" value="ZN(II)2CYS6 TRANSCRIPTION FACTOR (EUROFUNG)"/>
    <property type="match status" value="1"/>
</dbReference>
<keyword evidence="3" id="KW-0812">Transmembrane</keyword>
<dbReference type="AlphaFoldDB" id="A0A3E2HEU8"/>
<feature type="transmembrane region" description="Helical" evidence="3">
    <location>
        <begin position="231"/>
        <end position="253"/>
    </location>
</feature>
<dbReference type="OMA" id="EFRLVCH"/>
<dbReference type="OrthoDB" id="648861at2759"/>
<organism evidence="4 5">
    <name type="scientific">Scytalidium lignicola</name>
    <name type="common">Hyphomycete</name>
    <dbReference type="NCBI Taxonomy" id="5539"/>
    <lineage>
        <taxon>Eukaryota</taxon>
        <taxon>Fungi</taxon>
        <taxon>Dikarya</taxon>
        <taxon>Ascomycota</taxon>
        <taxon>Pezizomycotina</taxon>
        <taxon>Leotiomycetes</taxon>
        <taxon>Leotiomycetes incertae sedis</taxon>
        <taxon>Scytalidium</taxon>
    </lineage>
</organism>
<proteinExistence type="predicted"/>
<sequence length="619" mass="69149">MSESRKRRSKAGWCSFGFLPIIAKHLGLQAAKPAGDEKSVAMSTGQYVQHAVDSTCHVHIAFCPNTGSEPAIAASREVAAGSSNLITNLGPLDSARVLPVLPEGEKRWWLSKRGADGCLDIQSFQFDTDFLNNIDDIFEMDSRTGLSPPRTVGISGDVGPIITQDNLESSGGRLSPTTSSWPSNYDVAHHTPIQSIKRPVTLGLLDQEPLQHFITTMVRFCVLRNCEHDNLYIYILTTMGLYHESLFCAMMAWSSLHLAHLRKRSPRDAESRYEKAIRLLQQDLTEEFNIDLLLTTIWFLLQYQLLLANGVDKFQQLLSCSADIIKAEIDRRQTSETALNRIGPIGSIVLVWMSARDSQASHFGSARRLLGYLKMYPDIYDLVDKSDVLKDPSVSANWPSGSSLQDVETLQLQLCMRLSLRIQIVHGQIILLGRWKPTITDSTSWTSVLVNLEILKREVEEDDSPTAIAALAVAKGSLCSMPSISALGYNRLLLLSSYYGTLITYHTHNPKNLSTSGEMMIEAAECAARIIRIQQRVTHARPNSPQAFWPTTLFHAATVTKDPVYQSWVVRTFALAERWGGNLVKSRILLEHILDRQNRSGTRVDFLEVMKETTGYFVV</sequence>
<dbReference type="Proteomes" id="UP000258309">
    <property type="component" value="Unassembled WGS sequence"/>
</dbReference>
<dbReference type="Pfam" id="PF11951">
    <property type="entry name" value="Fungal_trans_2"/>
    <property type="match status" value="1"/>
</dbReference>
<dbReference type="GO" id="GO:0005634">
    <property type="term" value="C:nucleus"/>
    <property type="evidence" value="ECO:0007669"/>
    <property type="project" value="UniProtKB-SubCell"/>
</dbReference>
<evidence type="ECO:0000313" key="5">
    <source>
        <dbReference type="Proteomes" id="UP000258309"/>
    </source>
</evidence>
<name>A0A3E2HEU8_SCYLI</name>
<dbReference type="InterPro" id="IPR021858">
    <property type="entry name" value="Fun_TF"/>
</dbReference>
<dbReference type="PANTHER" id="PTHR37534">
    <property type="entry name" value="TRANSCRIPTIONAL ACTIVATOR PROTEIN UGA3"/>
    <property type="match status" value="1"/>
</dbReference>
<keyword evidence="5" id="KW-1185">Reference proteome</keyword>
<keyword evidence="2" id="KW-0539">Nucleus</keyword>
<comment type="caution">
    <text evidence="4">The sequence shown here is derived from an EMBL/GenBank/DDBJ whole genome shotgun (WGS) entry which is preliminary data.</text>
</comment>
<accession>A0A3E2HEU8</accession>
<evidence type="ECO:0000313" key="4">
    <source>
        <dbReference type="EMBL" id="RFU31683.1"/>
    </source>
</evidence>
<evidence type="ECO:0000256" key="1">
    <source>
        <dbReference type="ARBA" id="ARBA00004123"/>
    </source>
</evidence>
<evidence type="ECO:0000256" key="2">
    <source>
        <dbReference type="ARBA" id="ARBA00023242"/>
    </source>
</evidence>
<keyword evidence="3" id="KW-0472">Membrane</keyword>
<feature type="non-terminal residue" evidence="4">
    <location>
        <position position="619"/>
    </location>
</feature>
<feature type="non-terminal residue" evidence="4">
    <location>
        <position position="1"/>
    </location>
</feature>
<dbReference type="GO" id="GO:0045944">
    <property type="term" value="P:positive regulation of transcription by RNA polymerase II"/>
    <property type="evidence" value="ECO:0007669"/>
    <property type="project" value="TreeGrafter"/>
</dbReference>